<accession>A0AAN9TQF2</accession>
<reference evidence="2 3" key="1">
    <citation type="submission" date="2024-03" db="EMBL/GenBank/DDBJ databases">
        <title>Adaptation during the transition from Ophiocordyceps entomopathogen to insect associate is accompanied by gene loss and intensified selection.</title>
        <authorList>
            <person name="Ward C.M."/>
            <person name="Onetto C.A."/>
            <person name="Borneman A.R."/>
        </authorList>
    </citation>
    <scope>NUCLEOTIDE SEQUENCE [LARGE SCALE GENOMIC DNA]</scope>
    <source>
        <strain evidence="2">AWRI1</strain>
        <tissue evidence="2">Single Adult Female</tissue>
    </source>
</reference>
<comment type="caution">
    <text evidence="2">The sequence shown here is derived from an EMBL/GenBank/DDBJ whole genome shotgun (WGS) entry which is preliminary data.</text>
</comment>
<protein>
    <submittedName>
        <fullName evidence="2">Uncharacterized protein</fullName>
    </submittedName>
</protein>
<evidence type="ECO:0000313" key="2">
    <source>
        <dbReference type="EMBL" id="KAK7603300.1"/>
    </source>
</evidence>
<proteinExistence type="predicted"/>
<dbReference type="Proteomes" id="UP001367676">
    <property type="component" value="Unassembled WGS sequence"/>
</dbReference>
<dbReference type="AlphaFoldDB" id="A0AAN9TQF2"/>
<dbReference type="EMBL" id="JBBCAQ010000006">
    <property type="protein sequence ID" value="KAK7603300.1"/>
    <property type="molecule type" value="Genomic_DNA"/>
</dbReference>
<evidence type="ECO:0000313" key="3">
    <source>
        <dbReference type="Proteomes" id="UP001367676"/>
    </source>
</evidence>
<evidence type="ECO:0000256" key="1">
    <source>
        <dbReference type="SAM" id="MobiDB-lite"/>
    </source>
</evidence>
<organism evidence="2 3">
    <name type="scientific">Parthenolecanium corni</name>
    <dbReference type="NCBI Taxonomy" id="536013"/>
    <lineage>
        <taxon>Eukaryota</taxon>
        <taxon>Metazoa</taxon>
        <taxon>Ecdysozoa</taxon>
        <taxon>Arthropoda</taxon>
        <taxon>Hexapoda</taxon>
        <taxon>Insecta</taxon>
        <taxon>Pterygota</taxon>
        <taxon>Neoptera</taxon>
        <taxon>Paraneoptera</taxon>
        <taxon>Hemiptera</taxon>
        <taxon>Sternorrhyncha</taxon>
        <taxon>Coccoidea</taxon>
        <taxon>Coccidae</taxon>
        <taxon>Parthenolecanium</taxon>
    </lineage>
</organism>
<gene>
    <name evidence="2" type="ORF">V9T40_003299</name>
</gene>
<name>A0AAN9TQF2_9HEMI</name>
<feature type="compositionally biased region" description="Acidic residues" evidence="1">
    <location>
        <begin position="529"/>
        <end position="541"/>
    </location>
</feature>
<sequence length="550" mass="63562">MSTQNHRKIAKRRQLDHTQAIHATMKEYPEGTIGKLQYLKKVCYKCLPQSTRNEAYDTRITQKYFDSPDYMIRLCPTYMMDPIFEYNNIVLMENDESRYELKIVKFQYFTRQIELVKVVSCPVMAGGSKTRLYFLEINHSSMHKGGLIGYFVFANKLVTPEENGRQPLQLLMYSVPYSHPYFTRMDMTGEEATLIDSLDLVSPRILKIRLREQVPNTSDYRIDRERMEEVKKIGEEITCQNCISLNSELINRKIFFRKELKSDETVYVRKKVMFTQFKKGRHIDKERELLKCPVIVGENKEQQTIYLLPIFYQNPTKLPQLFTFFEEPNHPNVLNVYLLSPLPPNVDEVDFKIKDLTDDSRTISKSGTSSTINLDSDAPTTSGFQILLADRIKQFSNSEYKTQTCKNSIKSNAALQLHQIKPVDMPRKKIEVTTIRTVFPNTNLPEVKFKTPALACPALFGNEKKPVIIYIQLVTYFKKEGKLRTFALLKSRRKPGAVYPVTLIQNKADFSSQLTLGDMKEEIPSIYEDDELSPVIEEPEAEASTSSGTS</sequence>
<feature type="region of interest" description="Disordered" evidence="1">
    <location>
        <begin position="529"/>
        <end position="550"/>
    </location>
</feature>
<keyword evidence="3" id="KW-1185">Reference proteome</keyword>